<sequence length="610" mass="68765">MATSVEDDAVREVTLLKPEYLSAVGVEDLCHRPGRVLTPVSEEVALSPGAKDEDENTAELSRPKNGLQPLQQQRAFKRRNSLNVGFKHPGFKRRRRVNSDCDPVLPSNFLLGGNIFDPLNLNSLLDEDVNKALNAETPKSSPLPSRNRDPVEILIPKDITDPLNLNNDSEVLPSPLKLGRKRRHRHYHHPPGQPPQSAEPAERSQVPPLDPSARDCPVGQNLAAANAGPGNSEVPAESEGPQPYELNTVINCRDEIVSPVLHGSEQAPTGTRHRKRRRTTSKSEMGKVPAGSEEEPRLPSAEAKKSTADKTKGKLSHHHHHQHQQHSLQRHSSLYRDGKAQPNFQIKHKRFQYGNYTKYYGYRNPGRCEDPRLGFFKPEWFRGKDILDLGCNVGHLTLSIAKDLKPSRIVGIDIDGGLVHTARQNIRHFLSQDVLPSQGDGQVKRCFPLSLTKCKGPIVAPPVTVDHCVTEFPNNVTFIQGNYVLEKDELLETQRPEYDVILCLSLTKWIHLNWGDEGLKRMFKRIYRHLRPGGIFILEPQPWSSYGKRRKITETIYKNYYKIIFKPDQFTSYLLSPEVGFSSYELVGTPQSTSKGFQRPVYLFHKGSSI</sequence>
<accession>A0A401RSP8</accession>
<evidence type="ECO:0000313" key="10">
    <source>
        <dbReference type="Proteomes" id="UP000287033"/>
    </source>
</evidence>
<dbReference type="EMBL" id="BEZZ01002093">
    <property type="protein sequence ID" value="GCC21173.1"/>
    <property type="molecule type" value="Genomic_DNA"/>
</dbReference>
<dbReference type="InterPro" id="IPR024160">
    <property type="entry name" value="BIN3_SAM-bd_dom"/>
</dbReference>
<dbReference type="CDD" id="cd02440">
    <property type="entry name" value="AdoMet_MTases"/>
    <property type="match status" value="1"/>
</dbReference>
<feature type="compositionally biased region" description="Basic residues" evidence="7">
    <location>
        <begin position="313"/>
        <end position="324"/>
    </location>
</feature>
<dbReference type="Gene3D" id="3.40.50.150">
    <property type="entry name" value="Vaccinia Virus protein VP39"/>
    <property type="match status" value="1"/>
</dbReference>
<gene>
    <name evidence="9" type="ORF">chiPu_0019640</name>
</gene>
<reference evidence="9 10" key="1">
    <citation type="journal article" date="2018" name="Nat. Ecol. Evol.">
        <title>Shark genomes provide insights into elasmobranch evolution and the origin of vertebrates.</title>
        <authorList>
            <person name="Hara Y"/>
            <person name="Yamaguchi K"/>
            <person name="Onimaru K"/>
            <person name="Kadota M"/>
            <person name="Koyanagi M"/>
            <person name="Keeley SD"/>
            <person name="Tatsumi K"/>
            <person name="Tanaka K"/>
            <person name="Motone F"/>
            <person name="Kageyama Y"/>
            <person name="Nozu R"/>
            <person name="Adachi N"/>
            <person name="Nishimura O"/>
            <person name="Nakagawa R"/>
            <person name="Tanegashima C"/>
            <person name="Kiyatake I"/>
            <person name="Matsumoto R"/>
            <person name="Murakumo K"/>
            <person name="Nishida K"/>
            <person name="Terakita A"/>
            <person name="Kuratani S"/>
            <person name="Sato K"/>
            <person name="Hyodo S Kuraku.S."/>
        </authorList>
    </citation>
    <scope>NUCLEOTIDE SEQUENCE [LARGE SCALE GENOMIC DNA]</scope>
</reference>
<dbReference type="GO" id="GO:0008171">
    <property type="term" value="F:O-methyltransferase activity"/>
    <property type="evidence" value="ECO:0007669"/>
    <property type="project" value="UniProtKB-UniRule"/>
</dbReference>
<evidence type="ECO:0000259" key="8">
    <source>
        <dbReference type="PROSITE" id="PS51515"/>
    </source>
</evidence>
<dbReference type="STRING" id="137246.A0A401RSP8"/>
<dbReference type="Proteomes" id="UP000287033">
    <property type="component" value="Unassembled WGS sequence"/>
</dbReference>
<protein>
    <recommendedName>
        <fullName evidence="6">RNA methyltransferase</fullName>
        <ecNumber evidence="6">2.1.1.-</ecNumber>
    </recommendedName>
</protein>
<dbReference type="InterPro" id="IPR029063">
    <property type="entry name" value="SAM-dependent_MTases_sf"/>
</dbReference>
<dbReference type="Pfam" id="PF06859">
    <property type="entry name" value="Bin3"/>
    <property type="match status" value="1"/>
</dbReference>
<keyword evidence="10" id="KW-1185">Reference proteome</keyword>
<evidence type="ECO:0000313" key="9">
    <source>
        <dbReference type="EMBL" id="GCC21173.1"/>
    </source>
</evidence>
<evidence type="ECO:0000256" key="4">
    <source>
        <dbReference type="ARBA" id="ARBA00022691"/>
    </source>
</evidence>
<evidence type="ECO:0000256" key="7">
    <source>
        <dbReference type="SAM" id="MobiDB-lite"/>
    </source>
</evidence>
<keyword evidence="2 6" id="KW-0489">Methyltransferase</keyword>
<evidence type="ECO:0000256" key="3">
    <source>
        <dbReference type="ARBA" id="ARBA00022679"/>
    </source>
</evidence>
<dbReference type="PANTHER" id="PTHR12315">
    <property type="entry name" value="BICOID-INTERACTING PROTEIN RELATED"/>
    <property type="match status" value="1"/>
</dbReference>
<dbReference type="SUPFAM" id="SSF53335">
    <property type="entry name" value="S-adenosyl-L-methionine-dependent methyltransferases"/>
    <property type="match status" value="1"/>
</dbReference>
<evidence type="ECO:0000256" key="1">
    <source>
        <dbReference type="ARBA" id="ARBA00008361"/>
    </source>
</evidence>
<evidence type="ECO:0000256" key="6">
    <source>
        <dbReference type="RuleBase" id="RU367087"/>
    </source>
</evidence>
<dbReference type="InterPro" id="IPR010675">
    <property type="entry name" value="Bin3_C"/>
</dbReference>
<dbReference type="AlphaFoldDB" id="A0A401RSP8"/>
<dbReference type="PROSITE" id="PS51515">
    <property type="entry name" value="BIN3_SAM"/>
    <property type="match status" value="1"/>
</dbReference>
<dbReference type="GO" id="GO:0040031">
    <property type="term" value="P:snRNA modification"/>
    <property type="evidence" value="ECO:0007669"/>
    <property type="project" value="TreeGrafter"/>
</dbReference>
<keyword evidence="3 6" id="KW-0808">Transferase</keyword>
<evidence type="ECO:0000256" key="2">
    <source>
        <dbReference type="ARBA" id="ARBA00022603"/>
    </source>
</evidence>
<name>A0A401RSP8_CHIPU</name>
<dbReference type="EC" id="2.1.1.-" evidence="6"/>
<dbReference type="OMA" id="PVSMAIC"/>
<dbReference type="OrthoDB" id="10017101at2759"/>
<dbReference type="GO" id="GO:0008173">
    <property type="term" value="F:RNA methyltransferase activity"/>
    <property type="evidence" value="ECO:0007669"/>
    <property type="project" value="UniProtKB-UniRule"/>
</dbReference>
<comment type="caution">
    <text evidence="9">The sequence shown here is derived from an EMBL/GenBank/DDBJ whole genome shotgun (WGS) entry which is preliminary data.</text>
</comment>
<feature type="compositionally biased region" description="Basic residues" evidence="7">
    <location>
        <begin position="180"/>
        <end position="189"/>
    </location>
</feature>
<feature type="compositionally biased region" description="Basic and acidic residues" evidence="7">
    <location>
        <begin position="294"/>
        <end position="312"/>
    </location>
</feature>
<comment type="similarity">
    <text evidence="1 6">Belongs to the methyltransferase superfamily.</text>
</comment>
<feature type="domain" description="Bin3-type SAM" evidence="8">
    <location>
        <begin position="370"/>
        <end position="609"/>
    </location>
</feature>
<dbReference type="GO" id="GO:0017069">
    <property type="term" value="F:snRNA binding"/>
    <property type="evidence" value="ECO:0007669"/>
    <property type="project" value="TreeGrafter"/>
</dbReference>
<organism evidence="9 10">
    <name type="scientific">Chiloscyllium punctatum</name>
    <name type="common">Brownbanded bambooshark</name>
    <name type="synonym">Hemiscyllium punctatum</name>
    <dbReference type="NCBI Taxonomy" id="137246"/>
    <lineage>
        <taxon>Eukaryota</taxon>
        <taxon>Metazoa</taxon>
        <taxon>Chordata</taxon>
        <taxon>Craniata</taxon>
        <taxon>Vertebrata</taxon>
        <taxon>Chondrichthyes</taxon>
        <taxon>Elasmobranchii</taxon>
        <taxon>Galeomorphii</taxon>
        <taxon>Galeoidea</taxon>
        <taxon>Orectolobiformes</taxon>
        <taxon>Hemiscylliidae</taxon>
        <taxon>Chiloscyllium</taxon>
    </lineage>
</organism>
<evidence type="ECO:0000256" key="5">
    <source>
        <dbReference type="PROSITE-ProRule" id="PRU00848"/>
    </source>
</evidence>
<feature type="compositionally biased region" description="Basic residues" evidence="7">
    <location>
        <begin position="271"/>
        <end position="280"/>
    </location>
</feature>
<keyword evidence="4 5" id="KW-0949">S-adenosyl-L-methionine</keyword>
<dbReference type="PANTHER" id="PTHR12315:SF0">
    <property type="entry name" value="7SK SNRNA METHYLPHOSPHATE CAPPING ENZYME"/>
    <property type="match status" value="1"/>
</dbReference>
<feature type="region of interest" description="Disordered" evidence="7">
    <location>
        <begin position="44"/>
        <end position="68"/>
    </location>
</feature>
<feature type="region of interest" description="Disordered" evidence="7">
    <location>
        <begin position="259"/>
        <end position="332"/>
    </location>
</feature>
<feature type="region of interest" description="Disordered" evidence="7">
    <location>
        <begin position="180"/>
        <end position="244"/>
    </location>
</feature>
<dbReference type="GO" id="GO:0032259">
    <property type="term" value="P:methylation"/>
    <property type="evidence" value="ECO:0007669"/>
    <property type="project" value="UniProtKB-KW"/>
</dbReference>
<dbReference type="InterPro" id="IPR039772">
    <property type="entry name" value="Bin3-like"/>
</dbReference>
<proteinExistence type="inferred from homology"/>